<name>A0ABD3CCL6_9LAMI</name>
<dbReference type="EMBL" id="JAVIJP010000047">
    <property type="protein sequence ID" value="KAL3626462.1"/>
    <property type="molecule type" value="Genomic_DNA"/>
</dbReference>
<keyword evidence="4" id="KW-1185">Reference proteome</keyword>
<dbReference type="PROSITE" id="PS50181">
    <property type="entry name" value="FBOX"/>
    <property type="match status" value="1"/>
</dbReference>
<accession>A0ABD3CCL6</accession>
<dbReference type="Pfam" id="PF12937">
    <property type="entry name" value="F-box-like"/>
    <property type="match status" value="1"/>
</dbReference>
<organism evidence="3 4">
    <name type="scientific">Castilleja foliolosa</name>
    <dbReference type="NCBI Taxonomy" id="1961234"/>
    <lineage>
        <taxon>Eukaryota</taxon>
        <taxon>Viridiplantae</taxon>
        <taxon>Streptophyta</taxon>
        <taxon>Embryophyta</taxon>
        <taxon>Tracheophyta</taxon>
        <taxon>Spermatophyta</taxon>
        <taxon>Magnoliopsida</taxon>
        <taxon>eudicotyledons</taxon>
        <taxon>Gunneridae</taxon>
        <taxon>Pentapetalae</taxon>
        <taxon>asterids</taxon>
        <taxon>lamiids</taxon>
        <taxon>Lamiales</taxon>
        <taxon>Orobanchaceae</taxon>
        <taxon>Pedicularideae</taxon>
        <taxon>Castillejinae</taxon>
        <taxon>Castilleja</taxon>
    </lineage>
</organism>
<dbReference type="Pfam" id="PF08268">
    <property type="entry name" value="FBA_3"/>
    <property type="match status" value="1"/>
</dbReference>
<dbReference type="Proteomes" id="UP001632038">
    <property type="component" value="Unassembled WGS sequence"/>
</dbReference>
<feature type="compositionally biased region" description="Pro residues" evidence="1">
    <location>
        <begin position="20"/>
        <end position="31"/>
    </location>
</feature>
<dbReference type="PANTHER" id="PTHR31672">
    <property type="entry name" value="BNACNNG10540D PROTEIN"/>
    <property type="match status" value="1"/>
</dbReference>
<dbReference type="InterPro" id="IPR036047">
    <property type="entry name" value="F-box-like_dom_sf"/>
</dbReference>
<evidence type="ECO:0000259" key="2">
    <source>
        <dbReference type="PROSITE" id="PS50181"/>
    </source>
</evidence>
<dbReference type="InterPro" id="IPR050796">
    <property type="entry name" value="SCF_F-box_component"/>
</dbReference>
<evidence type="ECO:0000313" key="3">
    <source>
        <dbReference type="EMBL" id="KAL3626462.1"/>
    </source>
</evidence>
<feature type="compositionally biased region" description="Low complexity" evidence="1">
    <location>
        <begin position="1"/>
        <end position="16"/>
    </location>
</feature>
<feature type="compositionally biased region" description="Basic and acidic residues" evidence="1">
    <location>
        <begin position="55"/>
        <end position="71"/>
    </location>
</feature>
<protein>
    <recommendedName>
        <fullName evidence="2">F-box domain-containing protein</fullName>
    </recommendedName>
</protein>
<dbReference type="Gene3D" id="1.20.1280.50">
    <property type="match status" value="1"/>
</dbReference>
<sequence>MSRSQATQSAAASALQVKIKPPPVRRQPPPPPRHRSGSTMDGLTDSLLKTVPTTKKTDEEEKGNSEIDTPTKRAKVNNGQSQSRPYYKRLDLLNTNINSLPDELVVDILVHIPAQDIYSAVMTVCFKWYKIIHTHTFINTHLHHSTYGLIAQNQVSQTNQLTFMTLSRQGRVELTRLNYEAKYKIWCNSCNGLILEWVFVNQSSFYITNPATMQHFALPPFFDPMYFTYSAFAYASVSMEYKVVIVFRQEKEWCCAILTVGVDESWRPVRTQHLSLESKKLLVHEPFTTEGFVHWAYRGNYVLTLNVETEIITEYSVPSLSSGDDIIGHHYHSAAKYLTLLIEFRGWLWEVWEMKPETGEWTKLPGIEIHDLKDRKGQILGWIGNFDTKFKCSGSGIIVLSVGWLKYKEVLLFKVYSPDMRLAHRFCFAWNVRTKEIQFIELDSNEYPFLVHRHSLVWLDGC</sequence>
<dbReference type="AlphaFoldDB" id="A0ABD3CCL6"/>
<feature type="domain" description="F-box" evidence="2">
    <location>
        <begin position="94"/>
        <end position="141"/>
    </location>
</feature>
<dbReference type="InterPro" id="IPR013187">
    <property type="entry name" value="F-box-assoc_dom_typ3"/>
</dbReference>
<dbReference type="InterPro" id="IPR001810">
    <property type="entry name" value="F-box_dom"/>
</dbReference>
<dbReference type="PANTHER" id="PTHR31672:SF11">
    <property type="entry name" value="F-BOX PROTEIN CPR1-LIKE ISOFORM X2"/>
    <property type="match status" value="1"/>
</dbReference>
<comment type="caution">
    <text evidence="3">The sequence shown here is derived from an EMBL/GenBank/DDBJ whole genome shotgun (WGS) entry which is preliminary data.</text>
</comment>
<proteinExistence type="predicted"/>
<evidence type="ECO:0000256" key="1">
    <source>
        <dbReference type="SAM" id="MobiDB-lite"/>
    </source>
</evidence>
<evidence type="ECO:0000313" key="4">
    <source>
        <dbReference type="Proteomes" id="UP001632038"/>
    </source>
</evidence>
<feature type="region of interest" description="Disordered" evidence="1">
    <location>
        <begin position="1"/>
        <end position="81"/>
    </location>
</feature>
<reference evidence="4" key="1">
    <citation type="journal article" date="2024" name="IScience">
        <title>Strigolactones Initiate the Formation of Haustorium-like Structures in Castilleja.</title>
        <authorList>
            <person name="Buerger M."/>
            <person name="Peterson D."/>
            <person name="Chory J."/>
        </authorList>
    </citation>
    <scope>NUCLEOTIDE SEQUENCE [LARGE SCALE GENOMIC DNA]</scope>
</reference>
<dbReference type="SUPFAM" id="SSF81383">
    <property type="entry name" value="F-box domain"/>
    <property type="match status" value="1"/>
</dbReference>
<gene>
    <name evidence="3" type="ORF">CASFOL_030011</name>
</gene>